<protein>
    <recommendedName>
        <fullName evidence="4">Glycosyl transferase family 2</fullName>
    </recommendedName>
</protein>
<gene>
    <name evidence="2" type="ORF">SAMN02745191_0998</name>
</gene>
<accession>A0A1T4LQS3</accession>
<dbReference type="AlphaFoldDB" id="A0A1T4LQS3"/>
<dbReference type="Proteomes" id="UP000243297">
    <property type="component" value="Unassembled WGS sequence"/>
</dbReference>
<sequence>MNKTNIKSQCSFQLLVSTMNKSNYELERMLHSNNISCNSLIINQCNHNILDSNNICEKKKNVISLNEFGLSLSRNIAIENSEADICLFADDDISYIDNFAQLITNEFEKYPAYDIIIFYINRSPRFVQKRIGRKKRINMISSLGIISSQIAFRRKSIVDANIRFDIQFGSGSNHYMCGEENIFLIDCLKKGMKILYIPLVIGTMDDSDSSWFKGFDENYFVSKGAIFHRLFPIFGFVLIGTYALVKYNEYKGDINISNSVKQMIKGYREHSKDI</sequence>
<dbReference type="STRING" id="118967.SAMN02745191_0998"/>
<name>A0A1T4LQS3_9FIRM</name>
<dbReference type="SUPFAM" id="SSF53448">
    <property type="entry name" value="Nucleotide-diphospho-sugar transferases"/>
    <property type="match status" value="1"/>
</dbReference>
<dbReference type="OrthoDB" id="9778406at2"/>
<keyword evidence="3" id="KW-1185">Reference proteome</keyword>
<dbReference type="InterPro" id="IPR029044">
    <property type="entry name" value="Nucleotide-diphossugar_trans"/>
</dbReference>
<keyword evidence="1" id="KW-0812">Transmembrane</keyword>
<evidence type="ECO:0000313" key="2">
    <source>
        <dbReference type="EMBL" id="SJZ56784.1"/>
    </source>
</evidence>
<evidence type="ECO:0008006" key="4">
    <source>
        <dbReference type="Google" id="ProtNLM"/>
    </source>
</evidence>
<dbReference type="Gene3D" id="3.90.550.10">
    <property type="entry name" value="Spore Coat Polysaccharide Biosynthesis Protein SpsA, Chain A"/>
    <property type="match status" value="1"/>
</dbReference>
<evidence type="ECO:0000313" key="3">
    <source>
        <dbReference type="Proteomes" id="UP000243297"/>
    </source>
</evidence>
<dbReference type="EMBL" id="FUWY01000002">
    <property type="protein sequence ID" value="SJZ56784.1"/>
    <property type="molecule type" value="Genomic_DNA"/>
</dbReference>
<dbReference type="CDD" id="cd00761">
    <property type="entry name" value="Glyco_tranf_GTA_type"/>
    <property type="match status" value="1"/>
</dbReference>
<organism evidence="2 3">
    <name type="scientific">Anaerorhabdus furcosa</name>
    <dbReference type="NCBI Taxonomy" id="118967"/>
    <lineage>
        <taxon>Bacteria</taxon>
        <taxon>Bacillati</taxon>
        <taxon>Bacillota</taxon>
        <taxon>Erysipelotrichia</taxon>
        <taxon>Erysipelotrichales</taxon>
        <taxon>Erysipelotrichaceae</taxon>
        <taxon>Anaerorhabdus</taxon>
    </lineage>
</organism>
<feature type="transmembrane region" description="Helical" evidence="1">
    <location>
        <begin position="226"/>
        <end position="245"/>
    </location>
</feature>
<reference evidence="3" key="1">
    <citation type="submission" date="2017-02" db="EMBL/GenBank/DDBJ databases">
        <authorList>
            <person name="Varghese N."/>
            <person name="Submissions S."/>
        </authorList>
    </citation>
    <scope>NUCLEOTIDE SEQUENCE [LARGE SCALE GENOMIC DNA]</scope>
    <source>
        <strain evidence="3">ATCC 25662</strain>
    </source>
</reference>
<keyword evidence="1" id="KW-0472">Membrane</keyword>
<evidence type="ECO:0000256" key="1">
    <source>
        <dbReference type="SAM" id="Phobius"/>
    </source>
</evidence>
<keyword evidence="1" id="KW-1133">Transmembrane helix</keyword>
<dbReference type="RefSeq" id="WP_078711422.1">
    <property type="nucleotide sequence ID" value="NZ_FUWY01000002.1"/>
</dbReference>
<proteinExistence type="predicted"/>